<feature type="domain" description="Exonuclease" evidence="1">
    <location>
        <begin position="7"/>
        <end position="167"/>
    </location>
</feature>
<dbReference type="Pfam" id="PF00929">
    <property type="entry name" value="RNase_T"/>
    <property type="match status" value="1"/>
</dbReference>
<accession>A0A0G1NMR6</accession>
<dbReference type="SUPFAM" id="SSF53098">
    <property type="entry name" value="Ribonuclease H-like"/>
    <property type="match status" value="1"/>
</dbReference>
<evidence type="ECO:0000313" key="3">
    <source>
        <dbReference type="Proteomes" id="UP000034107"/>
    </source>
</evidence>
<dbReference type="EMBL" id="LCLS01000010">
    <property type="protein sequence ID" value="KKU21889.1"/>
    <property type="molecule type" value="Genomic_DNA"/>
</dbReference>
<sequence length="167" mass="19034">MKPFSDNIVFYDTEFTSLNPYEGEILSIGLVKLNGEELYLELECDAKPSDWVKENIIPTLKGPRVSREEAGRQVTKFVGDSRPYMVAFVNSFDAIYTYKLMGIDGHPFNWIPIDFASILFARDIDPESYLNKLAKDLGIDTSKYNVHNALDDARVLREVYLKLTGKP</sequence>
<dbReference type="GO" id="GO:0004527">
    <property type="term" value="F:exonuclease activity"/>
    <property type="evidence" value="ECO:0007669"/>
    <property type="project" value="UniProtKB-ARBA"/>
</dbReference>
<evidence type="ECO:0000313" key="2">
    <source>
        <dbReference type="EMBL" id="KKU21889.1"/>
    </source>
</evidence>
<protein>
    <recommendedName>
        <fullName evidence="1">Exonuclease domain-containing protein</fullName>
    </recommendedName>
</protein>
<reference evidence="2 3" key="1">
    <citation type="journal article" date="2015" name="Nature">
        <title>rRNA introns, odd ribosomes, and small enigmatic genomes across a large radiation of phyla.</title>
        <authorList>
            <person name="Brown C.T."/>
            <person name="Hug L.A."/>
            <person name="Thomas B.C."/>
            <person name="Sharon I."/>
            <person name="Castelle C.J."/>
            <person name="Singh A."/>
            <person name="Wilkins M.J."/>
            <person name="Williams K.H."/>
            <person name="Banfield J.F."/>
        </authorList>
    </citation>
    <scope>NUCLEOTIDE SEQUENCE [LARGE SCALE GENOMIC DNA]</scope>
</reference>
<gene>
    <name evidence="2" type="ORF">UX31_C0010G0020</name>
</gene>
<dbReference type="InterPro" id="IPR012337">
    <property type="entry name" value="RNaseH-like_sf"/>
</dbReference>
<dbReference type="Proteomes" id="UP000034107">
    <property type="component" value="Unassembled WGS sequence"/>
</dbReference>
<comment type="caution">
    <text evidence="2">The sequence shown here is derived from an EMBL/GenBank/DDBJ whole genome shotgun (WGS) entry which is preliminary data.</text>
</comment>
<dbReference type="AlphaFoldDB" id="A0A0G1NMR6"/>
<dbReference type="GO" id="GO:0003676">
    <property type="term" value="F:nucleic acid binding"/>
    <property type="evidence" value="ECO:0007669"/>
    <property type="project" value="InterPro"/>
</dbReference>
<organism evidence="2 3">
    <name type="scientific">Candidatus Nomurabacteria bacterium GW2011_GWA1_46_11</name>
    <dbReference type="NCBI Taxonomy" id="1618732"/>
    <lineage>
        <taxon>Bacteria</taxon>
        <taxon>Candidatus Nomuraibacteriota</taxon>
    </lineage>
</organism>
<proteinExistence type="predicted"/>
<dbReference type="InterPro" id="IPR013520">
    <property type="entry name" value="Ribonucl_H"/>
</dbReference>
<name>A0A0G1NMR6_9BACT</name>
<dbReference type="SMART" id="SM00479">
    <property type="entry name" value="EXOIII"/>
    <property type="match status" value="1"/>
</dbReference>
<evidence type="ECO:0000259" key="1">
    <source>
        <dbReference type="SMART" id="SM00479"/>
    </source>
</evidence>
<dbReference type="Gene3D" id="3.30.420.10">
    <property type="entry name" value="Ribonuclease H-like superfamily/Ribonuclease H"/>
    <property type="match status" value="1"/>
</dbReference>
<dbReference type="InterPro" id="IPR036397">
    <property type="entry name" value="RNaseH_sf"/>
</dbReference>